<accession>A0A5Q3QKZ5</accession>
<dbReference type="Pfam" id="PF01590">
    <property type="entry name" value="GAF"/>
    <property type="match status" value="1"/>
</dbReference>
<organism evidence="3 4">
    <name type="scientific">Allosaccharopolyspora coralli</name>
    <dbReference type="NCBI Taxonomy" id="2665642"/>
    <lineage>
        <taxon>Bacteria</taxon>
        <taxon>Bacillati</taxon>
        <taxon>Actinomycetota</taxon>
        <taxon>Actinomycetes</taxon>
        <taxon>Pseudonocardiales</taxon>
        <taxon>Pseudonocardiaceae</taxon>
        <taxon>Allosaccharopolyspora</taxon>
    </lineage>
</organism>
<evidence type="ECO:0000259" key="2">
    <source>
        <dbReference type="Pfam" id="PF01590"/>
    </source>
</evidence>
<dbReference type="KEGG" id="sace:GIY23_10660"/>
<dbReference type="EMBL" id="CP045929">
    <property type="protein sequence ID" value="QGK72205.1"/>
    <property type="molecule type" value="Genomic_DNA"/>
</dbReference>
<evidence type="ECO:0000313" key="3">
    <source>
        <dbReference type="EMBL" id="QGK72205.1"/>
    </source>
</evidence>
<evidence type="ECO:0000256" key="1">
    <source>
        <dbReference type="SAM" id="MobiDB-lite"/>
    </source>
</evidence>
<name>A0A5Q3QKZ5_9PSEU</name>
<evidence type="ECO:0000313" key="4">
    <source>
        <dbReference type="Proteomes" id="UP000371041"/>
    </source>
</evidence>
<sequence length="414" mass="44600">MPPGVDPRARARELARVHDEAISSGRPHAAPRPIIGDSWRRLLGHGMDPDHGGTASVLGDDQVEQRRSRSRMSGLLPTLRTGLGEVADHDANIMVVTDADGRVLWREGSRRGGRGADRLGFVPGSCWSEDVVGTNAIGTALVVGAPMQVYSAEHFVRSHHPWTCSAAPVRDPREGSVLGAVDLSGPASSVHPTTLALIRAVARLAESELRARHRDELDRLRAVAAPLLAGPGEPAVVTDRHGWVAGVRGLAPLDTVMLPEQMGQRVWLPAFGDCAVDPVPGGWLIRTRPSDPPRPGTAELDLGDPHHARLRLTGDGGSWEHPLTPRHAEILYVLARRPEGRTAAELAVDLFGDPRRQVSVRAEMSRLRRHLAGVLDHRPYRFTGTVRVTTYTPSGGVPLPYSQAPGVRALRGGN</sequence>
<dbReference type="Proteomes" id="UP000371041">
    <property type="component" value="Chromosome"/>
</dbReference>
<protein>
    <submittedName>
        <fullName evidence="3">GAF domain-containing protein</fullName>
    </submittedName>
</protein>
<feature type="region of interest" description="Disordered" evidence="1">
    <location>
        <begin position="46"/>
        <end position="71"/>
    </location>
</feature>
<feature type="domain" description="GAF" evidence="2">
    <location>
        <begin position="97"/>
        <end position="208"/>
    </location>
</feature>
<dbReference type="Gene3D" id="3.30.450.40">
    <property type="match status" value="1"/>
</dbReference>
<proteinExistence type="predicted"/>
<dbReference type="InterPro" id="IPR003018">
    <property type="entry name" value="GAF"/>
</dbReference>
<keyword evidence="4" id="KW-1185">Reference proteome</keyword>
<reference evidence="4" key="1">
    <citation type="submission" date="2019-11" db="EMBL/GenBank/DDBJ databases">
        <title>The complete genome sequence of Saccharopolyspora sp. E2A.</title>
        <authorList>
            <person name="Zhang G."/>
        </authorList>
    </citation>
    <scope>NUCLEOTIDE SEQUENCE [LARGE SCALE GENOMIC DNA]</scope>
    <source>
        <strain evidence="4">E2A</strain>
    </source>
</reference>
<gene>
    <name evidence="3" type="ORF">GIY23_10660</name>
</gene>
<dbReference type="AlphaFoldDB" id="A0A5Q3QKZ5"/>
<dbReference type="InterPro" id="IPR029016">
    <property type="entry name" value="GAF-like_dom_sf"/>
</dbReference>